<dbReference type="OrthoDB" id="673912at2"/>
<gene>
    <name evidence="1" type="ORF">DVR12_01745</name>
</gene>
<name>A0A3E1YGN8_9BACT</name>
<dbReference type="Proteomes" id="UP000260644">
    <property type="component" value="Unassembled WGS sequence"/>
</dbReference>
<sequence length="183" mass="19920">MKFSKVLLVTLCSTAIFSCKKSKDANIIEGNWRFVGIHADANTQASDPPGTTFSNYTYDAQVKSGDVTIDGSKFSTSKLSYSINTVLHMTYVEAGETPMTMDMPWNFEMPESSSAINYRLIGTDSIYFENGVVPDPTTGGATTEAYGARISWSKDTLVLKSKSTITKPGASATVSLIQKLVRR</sequence>
<accession>A0A3E1YGN8</accession>
<protein>
    <recommendedName>
        <fullName evidence="3">Lipocalin-like domain-containing protein</fullName>
    </recommendedName>
</protein>
<dbReference type="RefSeq" id="WP_116973727.1">
    <property type="nucleotide sequence ID" value="NZ_QPMM01000001.1"/>
</dbReference>
<dbReference type="AlphaFoldDB" id="A0A3E1YGN8"/>
<dbReference type="EMBL" id="QPMM01000001">
    <property type="protein sequence ID" value="RFS26536.1"/>
    <property type="molecule type" value="Genomic_DNA"/>
</dbReference>
<reference evidence="1 2" key="1">
    <citation type="submission" date="2018-07" db="EMBL/GenBank/DDBJ databases">
        <title>Chitinophaga K2CV101002-2 sp. nov., isolated from a monsoon evergreen broad-leaved forest soil.</title>
        <authorList>
            <person name="Lv Y."/>
        </authorList>
    </citation>
    <scope>NUCLEOTIDE SEQUENCE [LARGE SCALE GENOMIC DNA]</scope>
    <source>
        <strain evidence="1 2">GDMCC 1.1288</strain>
    </source>
</reference>
<keyword evidence="2" id="KW-1185">Reference proteome</keyword>
<organism evidence="1 2">
    <name type="scientific">Chitinophaga silvatica</name>
    <dbReference type="NCBI Taxonomy" id="2282649"/>
    <lineage>
        <taxon>Bacteria</taxon>
        <taxon>Pseudomonadati</taxon>
        <taxon>Bacteroidota</taxon>
        <taxon>Chitinophagia</taxon>
        <taxon>Chitinophagales</taxon>
        <taxon>Chitinophagaceae</taxon>
        <taxon>Chitinophaga</taxon>
    </lineage>
</organism>
<proteinExistence type="predicted"/>
<comment type="caution">
    <text evidence="1">The sequence shown here is derived from an EMBL/GenBank/DDBJ whole genome shotgun (WGS) entry which is preliminary data.</text>
</comment>
<evidence type="ECO:0000313" key="1">
    <source>
        <dbReference type="EMBL" id="RFS26536.1"/>
    </source>
</evidence>
<dbReference type="PROSITE" id="PS51257">
    <property type="entry name" value="PROKAR_LIPOPROTEIN"/>
    <property type="match status" value="1"/>
</dbReference>
<evidence type="ECO:0000313" key="2">
    <source>
        <dbReference type="Proteomes" id="UP000260644"/>
    </source>
</evidence>
<evidence type="ECO:0008006" key="3">
    <source>
        <dbReference type="Google" id="ProtNLM"/>
    </source>
</evidence>